<dbReference type="GO" id="GO:0005737">
    <property type="term" value="C:cytoplasm"/>
    <property type="evidence" value="ECO:0007669"/>
    <property type="project" value="TreeGrafter"/>
</dbReference>
<evidence type="ECO:0000256" key="2">
    <source>
        <dbReference type="ARBA" id="ARBA00040540"/>
    </source>
</evidence>
<feature type="domain" description="PIH1 N-terminal" evidence="4">
    <location>
        <begin position="35"/>
        <end position="169"/>
    </location>
</feature>
<dbReference type="Proteomes" id="UP001162156">
    <property type="component" value="Unassembled WGS sequence"/>
</dbReference>
<dbReference type="Pfam" id="PF18201">
    <property type="entry name" value="PIH1_CS"/>
    <property type="match status" value="1"/>
</dbReference>
<dbReference type="EMBL" id="JANEYF010000851">
    <property type="protein sequence ID" value="KAJ8967486.1"/>
    <property type="molecule type" value="Genomic_DNA"/>
</dbReference>
<dbReference type="GO" id="GO:0006364">
    <property type="term" value="P:rRNA processing"/>
    <property type="evidence" value="ECO:0007669"/>
    <property type="project" value="TreeGrafter"/>
</dbReference>
<accession>A0AAV8ZRY0</accession>
<keyword evidence="7" id="KW-1185">Reference proteome</keyword>
<dbReference type="PANTHER" id="PTHR22997">
    <property type="entry name" value="PIH1 DOMAIN-CONTAINING PROTEIN 1"/>
    <property type="match status" value="1"/>
</dbReference>
<dbReference type="GO" id="GO:0097255">
    <property type="term" value="C:R2TP complex"/>
    <property type="evidence" value="ECO:0007669"/>
    <property type="project" value="TreeGrafter"/>
</dbReference>
<evidence type="ECO:0000313" key="6">
    <source>
        <dbReference type="EMBL" id="KAJ8967486.1"/>
    </source>
</evidence>
<organism evidence="6 7">
    <name type="scientific">Rhamnusium bicolor</name>
    <dbReference type="NCBI Taxonomy" id="1586634"/>
    <lineage>
        <taxon>Eukaryota</taxon>
        <taxon>Metazoa</taxon>
        <taxon>Ecdysozoa</taxon>
        <taxon>Arthropoda</taxon>
        <taxon>Hexapoda</taxon>
        <taxon>Insecta</taxon>
        <taxon>Pterygota</taxon>
        <taxon>Neoptera</taxon>
        <taxon>Endopterygota</taxon>
        <taxon>Coleoptera</taxon>
        <taxon>Polyphaga</taxon>
        <taxon>Cucujiformia</taxon>
        <taxon>Chrysomeloidea</taxon>
        <taxon>Cerambycidae</taxon>
        <taxon>Lepturinae</taxon>
        <taxon>Rhagiini</taxon>
        <taxon>Rhamnusium</taxon>
    </lineage>
</organism>
<comment type="function">
    <text evidence="3">Involved in the assembly of C/D box small nucleolar ribonucleoprotein (snoRNP) particles. Recruits the SWI/SNF complex to the core promoter of rRNA genes and enhances pre-rRNA transcription. Mediates interaction of TELO2 with the R2TP complex which is necessary for the stability of MTOR and SMG1. Positively regulates the assembly and activity of the mTORC1 complex.</text>
</comment>
<dbReference type="InterPro" id="IPR012981">
    <property type="entry name" value="PIH1_N"/>
</dbReference>
<evidence type="ECO:0000259" key="5">
    <source>
        <dbReference type="Pfam" id="PF18201"/>
    </source>
</evidence>
<reference evidence="6" key="1">
    <citation type="journal article" date="2023" name="Insect Mol. Biol.">
        <title>Genome sequencing provides insights into the evolution of gene families encoding plant cell wall-degrading enzymes in longhorned beetles.</title>
        <authorList>
            <person name="Shin N.R."/>
            <person name="Okamura Y."/>
            <person name="Kirsch R."/>
            <person name="Pauchet Y."/>
        </authorList>
    </citation>
    <scope>NUCLEOTIDE SEQUENCE</scope>
    <source>
        <strain evidence="6">RBIC_L_NR</strain>
    </source>
</reference>
<evidence type="ECO:0000256" key="3">
    <source>
        <dbReference type="ARBA" id="ARBA00046233"/>
    </source>
</evidence>
<dbReference type="InterPro" id="IPR050734">
    <property type="entry name" value="PIH1/Kintoun_subfamily"/>
</dbReference>
<comment type="caution">
    <text evidence="6">The sequence shown here is derived from an EMBL/GenBank/DDBJ whole genome shotgun (WGS) entry which is preliminary data.</text>
</comment>
<evidence type="ECO:0000259" key="4">
    <source>
        <dbReference type="Pfam" id="PF08190"/>
    </source>
</evidence>
<dbReference type="Pfam" id="PF08190">
    <property type="entry name" value="PIH1"/>
    <property type="match status" value="1"/>
</dbReference>
<dbReference type="GO" id="GO:0000492">
    <property type="term" value="P:box C/D snoRNP assembly"/>
    <property type="evidence" value="ECO:0007669"/>
    <property type="project" value="TreeGrafter"/>
</dbReference>
<sequence length="294" mass="33688">LLDASLSKIYNLSKRYKHNTTYSKLLKIYEKLFIAGFCVKTKELGNETKVFINICKTESIPPPKDITESELLEIIESDLPEGYKVPMSIGEIRPEKDKKGEEAKACDIAIHPNFLKKVEEIQAFKNFFMAIVFQGLEHKYGLVCEDEKIILRNRKAFGTLQMHRIQQREIDQKMGRSGETSLLQDITGTDEENKRKVVIETLSSNENATREPEYRMYKRKDGQNCLIAEFKLPDIISAKEVTLDVGEDRILLESKSKGYFLDIFIPYIVKQKNCTSSFQKSTKILTVTMPLVGG</sequence>
<proteinExistence type="inferred from homology"/>
<dbReference type="AlphaFoldDB" id="A0AAV8ZRY0"/>
<protein>
    <recommendedName>
        <fullName evidence="2">PIH1 domain-containing protein 1</fullName>
    </recommendedName>
</protein>
<name>A0AAV8ZRY0_9CUCU</name>
<dbReference type="InterPro" id="IPR041442">
    <property type="entry name" value="PIH1D1/2/3_CS-like"/>
</dbReference>
<evidence type="ECO:0000256" key="1">
    <source>
        <dbReference type="ARBA" id="ARBA00008511"/>
    </source>
</evidence>
<feature type="domain" description="PIH1D1/2/3 CS-like" evidence="5">
    <location>
        <begin position="224"/>
        <end position="291"/>
    </location>
</feature>
<gene>
    <name evidence="6" type="ORF">NQ314_002800</name>
</gene>
<evidence type="ECO:0000313" key="7">
    <source>
        <dbReference type="Proteomes" id="UP001162156"/>
    </source>
</evidence>
<dbReference type="GO" id="GO:1990904">
    <property type="term" value="C:ribonucleoprotein complex"/>
    <property type="evidence" value="ECO:0007669"/>
    <property type="project" value="TreeGrafter"/>
</dbReference>
<feature type="non-terminal residue" evidence="6">
    <location>
        <position position="1"/>
    </location>
</feature>
<comment type="similarity">
    <text evidence="1">Belongs to the PIH1 family.</text>
</comment>
<dbReference type="PANTHER" id="PTHR22997:SF0">
    <property type="entry name" value="PIH1 DOMAIN-CONTAINING PROTEIN 1"/>
    <property type="match status" value="1"/>
</dbReference>